<keyword evidence="1" id="KW-0732">Signal</keyword>
<sequence>MNKLLLTLTCIIFFAGTTYAQENWKLKTEDEGIKVYTRAVSNSNFKAVKVNCQVSANASQFVAVIMDIKNSVTWAYHTKSATVLKQVSPSELYYYSEVQVPWPVHNRDFICHIMVKQNPQTKVVTIDAPCLGDYIPEKDGIVRVKQSVGKWIITPIGKDKLDIEYTLALDPGGDVPAWLINLFAAEGPMQTFKKLKTQLQNPAYQRIELPYIVN</sequence>
<dbReference type="Pfam" id="PF01852">
    <property type="entry name" value="START"/>
    <property type="match status" value="1"/>
</dbReference>
<name>A0ABY7TCV3_9SPHI</name>
<keyword evidence="4" id="KW-1185">Reference proteome</keyword>
<dbReference type="InterPro" id="IPR028347">
    <property type="entry name" value="START_dom_prot"/>
</dbReference>
<accession>A0ABY7TCV3</accession>
<dbReference type="RefSeq" id="WP_273632341.1">
    <property type="nucleotide sequence ID" value="NZ_CP117167.1"/>
</dbReference>
<dbReference type="Gene3D" id="3.30.530.20">
    <property type="match status" value="1"/>
</dbReference>
<dbReference type="PROSITE" id="PS50848">
    <property type="entry name" value="START"/>
    <property type="match status" value="1"/>
</dbReference>
<dbReference type="Proteomes" id="UP001216139">
    <property type="component" value="Chromosome"/>
</dbReference>
<feature type="chain" id="PRO_5045622916" evidence="1">
    <location>
        <begin position="21"/>
        <end position="214"/>
    </location>
</feature>
<evidence type="ECO:0000256" key="1">
    <source>
        <dbReference type="SAM" id="SignalP"/>
    </source>
</evidence>
<reference evidence="3 4" key="1">
    <citation type="submission" date="2023-02" db="EMBL/GenBank/DDBJ databases">
        <title>Genome sequence of Mucilaginibacter jinjuensis strain KACC 16571.</title>
        <authorList>
            <person name="Kim S."/>
            <person name="Heo J."/>
            <person name="Kwon S.-W."/>
        </authorList>
    </citation>
    <scope>NUCLEOTIDE SEQUENCE [LARGE SCALE GENOMIC DNA]</scope>
    <source>
        <strain evidence="3 4">KACC 16571</strain>
    </source>
</reference>
<evidence type="ECO:0000313" key="3">
    <source>
        <dbReference type="EMBL" id="WCT14038.1"/>
    </source>
</evidence>
<dbReference type="InterPro" id="IPR051213">
    <property type="entry name" value="START_lipid_transfer"/>
</dbReference>
<evidence type="ECO:0000259" key="2">
    <source>
        <dbReference type="PROSITE" id="PS50848"/>
    </source>
</evidence>
<proteinExistence type="predicted"/>
<protein>
    <submittedName>
        <fullName evidence="3">START domain-containing protein</fullName>
    </submittedName>
</protein>
<gene>
    <name evidence="3" type="ORF">PQO05_08835</name>
</gene>
<organism evidence="3 4">
    <name type="scientific">Mucilaginibacter jinjuensis</name>
    <dbReference type="NCBI Taxonomy" id="1176721"/>
    <lineage>
        <taxon>Bacteria</taxon>
        <taxon>Pseudomonadati</taxon>
        <taxon>Bacteroidota</taxon>
        <taxon>Sphingobacteriia</taxon>
        <taxon>Sphingobacteriales</taxon>
        <taxon>Sphingobacteriaceae</taxon>
        <taxon>Mucilaginibacter</taxon>
    </lineage>
</organism>
<dbReference type="PANTHER" id="PTHR19308:SF14">
    <property type="entry name" value="START DOMAIN-CONTAINING PROTEIN"/>
    <property type="match status" value="1"/>
</dbReference>
<dbReference type="SUPFAM" id="SSF55961">
    <property type="entry name" value="Bet v1-like"/>
    <property type="match status" value="1"/>
</dbReference>
<feature type="domain" description="START" evidence="2">
    <location>
        <begin position="21"/>
        <end position="204"/>
    </location>
</feature>
<dbReference type="InterPro" id="IPR002913">
    <property type="entry name" value="START_lipid-bd_dom"/>
</dbReference>
<dbReference type="PANTHER" id="PTHR19308">
    <property type="entry name" value="PHOSPHATIDYLCHOLINE TRANSFER PROTEIN"/>
    <property type="match status" value="1"/>
</dbReference>
<dbReference type="PIRSF" id="PIRSF039033">
    <property type="entry name" value="START_dom"/>
    <property type="match status" value="1"/>
</dbReference>
<feature type="signal peptide" evidence="1">
    <location>
        <begin position="1"/>
        <end position="20"/>
    </location>
</feature>
<dbReference type="InterPro" id="IPR023393">
    <property type="entry name" value="START-like_dom_sf"/>
</dbReference>
<dbReference type="EMBL" id="CP117167">
    <property type="protein sequence ID" value="WCT14038.1"/>
    <property type="molecule type" value="Genomic_DNA"/>
</dbReference>
<evidence type="ECO:0000313" key="4">
    <source>
        <dbReference type="Proteomes" id="UP001216139"/>
    </source>
</evidence>